<dbReference type="InterPro" id="IPR023753">
    <property type="entry name" value="FAD/NAD-binding_dom"/>
</dbReference>
<evidence type="ECO:0000313" key="13">
    <source>
        <dbReference type="Proteomes" id="UP000606870"/>
    </source>
</evidence>
<dbReference type="PRINTS" id="PR00368">
    <property type="entry name" value="FADPNR"/>
</dbReference>
<sequence>MLKHLFSPLLVNGKRLKNRMVVPAMVMNYCNEDGTCTERFTAYHETKAKGGFGMIITEDFAVSPLGKGFKNLPGLWNDDQIPGFKAFTDRIHQHDTVIIAQIYHAGRQTSAAVIGQAPWAPSAIPCPFSPDMPHEMTLAEIQETVSNFGDCARRAKEAGFDGIEIHGGHGYLIAQFMSPYSNKRTDQYGGPLQNRIRFAQEIIRDIRRKCGEDFIVGYRISCDEFVTGGRTIEDTKAIVPYLEEAGISYINATAGVYRSFNAVIPSMFTRHAWIADLAAEVKKITTLPVLSVGRYNDPRVAEAVLASGKADMIAFGRQSLTDPYTPVKAKEGRFDDIRTCIGCHHGCVGNLMQNVPGACILNPFLGMESEITLEKTTDPKKVLVIGAGPGGLEAAIYAAKRGHDVKVFEKERWAGGAFRLAAIPPGKGEITTFTVWQLHELEKLGVQVVLETEVTPELVDSLKPDVIIAANGATPIVPKKIPGSDKAHVVTANDVLAGKVNTGSRVVVIGGGDVGAETANHLALNLRQVTLVEMLDEIATDEVIVPRWGLLEDLDQHKVRVCTGTTVQEIKDGSVVVSGKTNEEIPADTVVLAVGSRPNKELGETIKAAGYDVRVIGDAVKAPNNAWNAISEGFYTALEL</sequence>
<keyword evidence="8" id="KW-0408">Iron</keyword>
<proteinExistence type="inferred from homology"/>
<dbReference type="InterPro" id="IPR001155">
    <property type="entry name" value="OxRdtase_FMN_N"/>
</dbReference>
<evidence type="ECO:0000256" key="8">
    <source>
        <dbReference type="ARBA" id="ARBA00023004"/>
    </source>
</evidence>
<name>A0ABR6VK53_9FIRM</name>
<dbReference type="InterPro" id="IPR013785">
    <property type="entry name" value="Aldolase_TIM"/>
</dbReference>
<feature type="domain" description="NADH:flavin oxidoreductase/NADH oxidase N-terminal" evidence="10">
    <location>
        <begin position="5"/>
        <end position="334"/>
    </location>
</feature>
<dbReference type="InterPro" id="IPR036188">
    <property type="entry name" value="FAD/NAD-bd_sf"/>
</dbReference>
<keyword evidence="9" id="KW-0411">Iron-sulfur</keyword>
<evidence type="ECO:0000256" key="2">
    <source>
        <dbReference type="ARBA" id="ARBA00001966"/>
    </source>
</evidence>
<protein>
    <submittedName>
        <fullName evidence="12">FAD-dependent oxidoreductase</fullName>
    </submittedName>
</protein>
<evidence type="ECO:0000256" key="3">
    <source>
        <dbReference type="ARBA" id="ARBA00011048"/>
    </source>
</evidence>
<keyword evidence="6" id="KW-0479">Metal-binding</keyword>
<evidence type="ECO:0000256" key="1">
    <source>
        <dbReference type="ARBA" id="ARBA00001917"/>
    </source>
</evidence>
<dbReference type="InterPro" id="IPR051793">
    <property type="entry name" value="NADH:flavin_oxidoreductase"/>
</dbReference>
<gene>
    <name evidence="12" type="ORF">H8J70_09690</name>
</gene>
<feature type="domain" description="FAD/NAD(P)-binding" evidence="11">
    <location>
        <begin position="380"/>
        <end position="607"/>
    </location>
</feature>
<dbReference type="EMBL" id="JACOGK010000030">
    <property type="protein sequence ID" value="MBC3537523.1"/>
    <property type="molecule type" value="Genomic_DNA"/>
</dbReference>
<evidence type="ECO:0000313" key="12">
    <source>
        <dbReference type="EMBL" id="MBC3537523.1"/>
    </source>
</evidence>
<evidence type="ECO:0000256" key="4">
    <source>
        <dbReference type="ARBA" id="ARBA00022630"/>
    </source>
</evidence>
<evidence type="ECO:0000256" key="9">
    <source>
        <dbReference type="ARBA" id="ARBA00023014"/>
    </source>
</evidence>
<evidence type="ECO:0000259" key="11">
    <source>
        <dbReference type="Pfam" id="PF07992"/>
    </source>
</evidence>
<keyword evidence="5" id="KW-0288">FMN</keyword>
<dbReference type="Gene3D" id="3.40.50.720">
    <property type="entry name" value="NAD(P)-binding Rossmann-like Domain"/>
    <property type="match status" value="1"/>
</dbReference>
<evidence type="ECO:0000256" key="6">
    <source>
        <dbReference type="ARBA" id="ARBA00022723"/>
    </source>
</evidence>
<accession>A0ABR6VK53</accession>
<dbReference type="CDD" id="cd02803">
    <property type="entry name" value="OYE_like_FMN_family"/>
    <property type="match status" value="1"/>
</dbReference>
<keyword evidence="4" id="KW-0285">Flavoprotein</keyword>
<comment type="cofactor">
    <cofactor evidence="1">
        <name>FMN</name>
        <dbReference type="ChEBI" id="CHEBI:58210"/>
    </cofactor>
</comment>
<evidence type="ECO:0000259" key="10">
    <source>
        <dbReference type="Pfam" id="PF00724"/>
    </source>
</evidence>
<evidence type="ECO:0000256" key="5">
    <source>
        <dbReference type="ARBA" id="ARBA00022643"/>
    </source>
</evidence>
<dbReference type="Pfam" id="PF00724">
    <property type="entry name" value="Oxidored_FMN"/>
    <property type="match status" value="1"/>
</dbReference>
<dbReference type="RefSeq" id="WP_186503970.1">
    <property type="nucleotide sequence ID" value="NZ_JACOGK010000030.1"/>
</dbReference>
<dbReference type="PANTHER" id="PTHR42917">
    <property type="entry name" value="2,4-DIENOYL-COA REDUCTASE"/>
    <property type="match status" value="1"/>
</dbReference>
<dbReference type="PANTHER" id="PTHR42917:SF2">
    <property type="entry name" value="2,4-DIENOYL-COA REDUCTASE [(2E)-ENOYL-COA-PRODUCING]"/>
    <property type="match status" value="1"/>
</dbReference>
<evidence type="ECO:0000256" key="7">
    <source>
        <dbReference type="ARBA" id="ARBA00023002"/>
    </source>
</evidence>
<dbReference type="SUPFAM" id="SSF51905">
    <property type="entry name" value="FAD/NAD(P)-binding domain"/>
    <property type="match status" value="1"/>
</dbReference>
<dbReference type="Gene3D" id="3.50.50.60">
    <property type="entry name" value="FAD/NAD(P)-binding domain"/>
    <property type="match status" value="1"/>
</dbReference>
<comment type="cofactor">
    <cofactor evidence="2">
        <name>[4Fe-4S] cluster</name>
        <dbReference type="ChEBI" id="CHEBI:49883"/>
    </cofactor>
</comment>
<dbReference type="Pfam" id="PF07992">
    <property type="entry name" value="Pyr_redox_2"/>
    <property type="match status" value="1"/>
</dbReference>
<dbReference type="Proteomes" id="UP000606870">
    <property type="component" value="Unassembled WGS sequence"/>
</dbReference>
<reference evidence="12 13" key="1">
    <citation type="submission" date="2020-08" db="EMBL/GenBank/DDBJ databases">
        <authorList>
            <person name="Liu C."/>
            <person name="Sun Q."/>
        </authorList>
    </citation>
    <scope>NUCLEOTIDE SEQUENCE [LARGE SCALE GENOMIC DNA]</scope>
    <source>
        <strain evidence="12 13">NSJ-59</strain>
    </source>
</reference>
<organism evidence="12 13">
    <name type="scientific">Megasphaera hominis</name>
    <dbReference type="NCBI Taxonomy" id="159836"/>
    <lineage>
        <taxon>Bacteria</taxon>
        <taxon>Bacillati</taxon>
        <taxon>Bacillota</taxon>
        <taxon>Negativicutes</taxon>
        <taxon>Veillonellales</taxon>
        <taxon>Veillonellaceae</taxon>
        <taxon>Megasphaera</taxon>
    </lineage>
</organism>
<keyword evidence="7" id="KW-0560">Oxidoreductase</keyword>
<comment type="similarity">
    <text evidence="3">In the N-terminal section; belongs to the NADH:flavin oxidoreductase/NADH oxidase family.</text>
</comment>
<dbReference type="Gene3D" id="3.20.20.70">
    <property type="entry name" value="Aldolase class I"/>
    <property type="match status" value="1"/>
</dbReference>
<keyword evidence="13" id="KW-1185">Reference proteome</keyword>
<dbReference type="SUPFAM" id="SSF51395">
    <property type="entry name" value="FMN-linked oxidoreductases"/>
    <property type="match status" value="1"/>
</dbReference>
<comment type="caution">
    <text evidence="12">The sequence shown here is derived from an EMBL/GenBank/DDBJ whole genome shotgun (WGS) entry which is preliminary data.</text>
</comment>
<dbReference type="PRINTS" id="PR00469">
    <property type="entry name" value="PNDRDTASEII"/>
</dbReference>